<dbReference type="PANTHER" id="PTHR18444:SF9">
    <property type="entry name" value="UPF0538 PROTEIN C2ORF76"/>
    <property type="match status" value="1"/>
</dbReference>
<dbReference type="InterPro" id="IPR018794">
    <property type="entry name" value="UPF0538"/>
</dbReference>
<evidence type="ECO:0000256" key="1">
    <source>
        <dbReference type="ARBA" id="ARBA00007176"/>
    </source>
</evidence>
<dbReference type="Proteomes" id="UP000054248">
    <property type="component" value="Unassembled WGS sequence"/>
</dbReference>
<gene>
    <name evidence="2" type="ORF">M407DRAFT_32406</name>
</gene>
<dbReference type="HOGENOM" id="CLU_117792_0_0_1"/>
<keyword evidence="3" id="KW-1185">Reference proteome</keyword>
<evidence type="ECO:0000313" key="2">
    <source>
        <dbReference type="EMBL" id="KIO17915.1"/>
    </source>
</evidence>
<reference evidence="3" key="2">
    <citation type="submission" date="2015-01" db="EMBL/GenBank/DDBJ databases">
        <title>Evolutionary Origins and Diversification of the Mycorrhizal Mutualists.</title>
        <authorList>
            <consortium name="DOE Joint Genome Institute"/>
            <consortium name="Mycorrhizal Genomics Consortium"/>
            <person name="Kohler A."/>
            <person name="Kuo A."/>
            <person name="Nagy L.G."/>
            <person name="Floudas D."/>
            <person name="Copeland A."/>
            <person name="Barry K.W."/>
            <person name="Cichocki N."/>
            <person name="Veneault-Fourrey C."/>
            <person name="LaButti K."/>
            <person name="Lindquist E.A."/>
            <person name="Lipzen A."/>
            <person name="Lundell T."/>
            <person name="Morin E."/>
            <person name="Murat C."/>
            <person name="Riley R."/>
            <person name="Ohm R."/>
            <person name="Sun H."/>
            <person name="Tunlid A."/>
            <person name="Henrissat B."/>
            <person name="Grigoriev I.V."/>
            <person name="Hibbett D.S."/>
            <person name="Martin F."/>
        </authorList>
    </citation>
    <scope>NUCLEOTIDE SEQUENCE [LARGE SCALE GENOMIC DNA]</scope>
    <source>
        <strain evidence="3">MUT 4182</strain>
    </source>
</reference>
<proteinExistence type="inferred from homology"/>
<protein>
    <recommendedName>
        <fullName evidence="4">Cytoplasmic protein</fullName>
    </recommendedName>
</protein>
<dbReference type="Pfam" id="PF10209">
    <property type="entry name" value="DUF2340"/>
    <property type="match status" value="1"/>
</dbReference>
<evidence type="ECO:0008006" key="4">
    <source>
        <dbReference type="Google" id="ProtNLM"/>
    </source>
</evidence>
<accession>A0A0C3PT30</accession>
<dbReference type="PANTHER" id="PTHR18444">
    <property type="entry name" value="UPF0538 FAMILY MEMBER"/>
    <property type="match status" value="1"/>
</dbReference>
<organism evidence="2 3">
    <name type="scientific">Tulasnella calospora MUT 4182</name>
    <dbReference type="NCBI Taxonomy" id="1051891"/>
    <lineage>
        <taxon>Eukaryota</taxon>
        <taxon>Fungi</taxon>
        <taxon>Dikarya</taxon>
        <taxon>Basidiomycota</taxon>
        <taxon>Agaricomycotina</taxon>
        <taxon>Agaricomycetes</taxon>
        <taxon>Cantharellales</taxon>
        <taxon>Tulasnellaceae</taxon>
        <taxon>Tulasnella</taxon>
    </lineage>
</organism>
<dbReference type="EMBL" id="KN823331">
    <property type="protein sequence ID" value="KIO17915.1"/>
    <property type="molecule type" value="Genomic_DNA"/>
</dbReference>
<evidence type="ECO:0000313" key="3">
    <source>
        <dbReference type="Proteomes" id="UP000054248"/>
    </source>
</evidence>
<name>A0A0C3PT30_9AGAM</name>
<comment type="similarity">
    <text evidence="1">Belongs to the UPF0538 family.</text>
</comment>
<sequence length="145" mass="16549">MSSNLEGLDYPTEDLDTTPANLLKPTTSATITIRVIKSFEFRTTKSMVLHDLNLEQTTVGQLKDLVRQAIKTQGAWKPYRNVELDTIKLYTTTNLIINLENDETMVWSDDSATLATLGAENETEVSIFNKKIYDEFKQKPETKWD</sequence>
<reference evidence="2 3" key="1">
    <citation type="submission" date="2014-04" db="EMBL/GenBank/DDBJ databases">
        <authorList>
            <consortium name="DOE Joint Genome Institute"/>
            <person name="Kuo A."/>
            <person name="Girlanda M."/>
            <person name="Perotto S."/>
            <person name="Kohler A."/>
            <person name="Nagy L.G."/>
            <person name="Floudas D."/>
            <person name="Copeland A."/>
            <person name="Barry K.W."/>
            <person name="Cichocki N."/>
            <person name="Veneault-Fourrey C."/>
            <person name="LaButti K."/>
            <person name="Lindquist E.A."/>
            <person name="Lipzen A."/>
            <person name="Lundell T."/>
            <person name="Morin E."/>
            <person name="Murat C."/>
            <person name="Sun H."/>
            <person name="Tunlid A."/>
            <person name="Henrissat B."/>
            <person name="Grigoriev I.V."/>
            <person name="Hibbett D.S."/>
            <person name="Martin F."/>
            <person name="Nordberg H.P."/>
            <person name="Cantor M.N."/>
            <person name="Hua S.X."/>
        </authorList>
    </citation>
    <scope>NUCLEOTIDE SEQUENCE [LARGE SCALE GENOMIC DNA]</scope>
    <source>
        <strain evidence="2 3">MUT 4182</strain>
    </source>
</reference>
<dbReference type="OrthoDB" id="937at2759"/>
<dbReference type="AlphaFoldDB" id="A0A0C3PT30"/>